<dbReference type="Pfam" id="PF11899">
    <property type="entry name" value="DUF3419"/>
    <property type="match status" value="1"/>
</dbReference>
<protein>
    <submittedName>
        <fullName evidence="1">DUF3419 family protein</fullName>
    </submittedName>
</protein>
<dbReference type="RefSeq" id="WP_196097621.1">
    <property type="nucleotide sequence ID" value="NZ_CP064939.1"/>
</dbReference>
<dbReference type="InterPro" id="IPR021829">
    <property type="entry name" value="DUF3419"/>
</dbReference>
<dbReference type="AlphaFoldDB" id="A0A7U3SQE5"/>
<accession>A0A7U3SQE5</accession>
<reference evidence="1 2" key="1">
    <citation type="submission" date="2020-11" db="EMBL/GenBank/DDBJ databases">
        <title>Pedobacter endophytica, an endophytic bacteria isolated form Carex pumila.</title>
        <authorList>
            <person name="Peng Y."/>
            <person name="Jiang L."/>
            <person name="Lee J."/>
        </authorList>
    </citation>
    <scope>NUCLEOTIDE SEQUENCE [LARGE SCALE GENOMIC DNA]</scope>
    <source>
        <strain evidence="1 2">JBR3-12</strain>
    </source>
</reference>
<evidence type="ECO:0000313" key="2">
    <source>
        <dbReference type="Proteomes" id="UP000594759"/>
    </source>
</evidence>
<sequence length="225" mass="26203">MSPKYFKNLNYSLGDEDSRVEYNILEEDVNHVMGIAGSGGRMLPLLARSPKKLTCVDILDEQLFLTELRYEAIKYLDFEQYLAFLGYPPVFLLPDERRKIFDQLPLSEPARIYLEKVFVNAKWSEIIYTGQFEQTLIKLSKVNRLITGRKGQMLFETNSLPEQIAYLTDRFPRHRWDLVLRLLGNTSVLNSLLYKGDFPKKNIPGSHFKNFKRIFQSDIPPDGCK</sequence>
<gene>
    <name evidence="1" type="ORF">IZT61_14310</name>
</gene>
<proteinExistence type="predicted"/>
<evidence type="ECO:0000313" key="1">
    <source>
        <dbReference type="EMBL" id="QPH38261.1"/>
    </source>
</evidence>
<dbReference type="KEGG" id="pex:IZT61_14310"/>
<dbReference type="EMBL" id="CP064939">
    <property type="protein sequence ID" value="QPH38261.1"/>
    <property type="molecule type" value="Genomic_DNA"/>
</dbReference>
<keyword evidence="2" id="KW-1185">Reference proteome</keyword>
<organism evidence="1 2">
    <name type="scientific">Pedobacter endophyticus</name>
    <dbReference type="NCBI Taxonomy" id="2789740"/>
    <lineage>
        <taxon>Bacteria</taxon>
        <taxon>Pseudomonadati</taxon>
        <taxon>Bacteroidota</taxon>
        <taxon>Sphingobacteriia</taxon>
        <taxon>Sphingobacteriales</taxon>
        <taxon>Sphingobacteriaceae</taxon>
        <taxon>Pedobacter</taxon>
    </lineage>
</organism>
<dbReference type="Proteomes" id="UP000594759">
    <property type="component" value="Chromosome"/>
</dbReference>
<name>A0A7U3SQE5_9SPHI</name>